<dbReference type="EMBL" id="BKCJ010007151">
    <property type="protein sequence ID" value="GEU75792.1"/>
    <property type="molecule type" value="Genomic_DNA"/>
</dbReference>
<dbReference type="FunFam" id="2.40.128.20:FF:000009">
    <property type="entry name" value="Temperature-induced lipocalin"/>
    <property type="match status" value="1"/>
</dbReference>
<feature type="compositionally biased region" description="Polar residues" evidence="1">
    <location>
        <begin position="423"/>
        <end position="437"/>
    </location>
</feature>
<dbReference type="GO" id="GO:0006629">
    <property type="term" value="P:lipid metabolic process"/>
    <property type="evidence" value="ECO:0007669"/>
    <property type="project" value="TreeGrafter"/>
</dbReference>
<dbReference type="GO" id="GO:0000302">
    <property type="term" value="P:response to reactive oxygen species"/>
    <property type="evidence" value="ECO:0007669"/>
    <property type="project" value="TreeGrafter"/>
</dbReference>
<dbReference type="CDD" id="cd19438">
    <property type="entry name" value="lipocalin_Blc-like"/>
    <property type="match status" value="1"/>
</dbReference>
<evidence type="ECO:0000256" key="1">
    <source>
        <dbReference type="SAM" id="MobiDB-lite"/>
    </source>
</evidence>
<dbReference type="InterPro" id="IPR047202">
    <property type="entry name" value="Lipocalin_Blc-like_dom"/>
</dbReference>
<dbReference type="SUPFAM" id="SSF50814">
    <property type="entry name" value="Lipocalins"/>
    <property type="match status" value="1"/>
</dbReference>
<feature type="region of interest" description="Disordered" evidence="1">
    <location>
        <begin position="417"/>
        <end position="440"/>
    </location>
</feature>
<dbReference type="PANTHER" id="PTHR10612:SF47">
    <property type="entry name" value="LIPOCALIN-RELATED"/>
    <property type="match status" value="1"/>
</dbReference>
<dbReference type="InterPro" id="IPR012674">
    <property type="entry name" value="Calycin"/>
</dbReference>
<dbReference type="InterPro" id="IPR005162">
    <property type="entry name" value="Retrotrans_gag_dom"/>
</dbReference>
<organism evidence="4">
    <name type="scientific">Tanacetum cinerariifolium</name>
    <name type="common">Dalmatian daisy</name>
    <name type="synonym">Chrysanthemum cinerariifolium</name>
    <dbReference type="NCBI Taxonomy" id="118510"/>
    <lineage>
        <taxon>Eukaryota</taxon>
        <taxon>Viridiplantae</taxon>
        <taxon>Streptophyta</taxon>
        <taxon>Embryophyta</taxon>
        <taxon>Tracheophyta</taxon>
        <taxon>Spermatophyta</taxon>
        <taxon>Magnoliopsida</taxon>
        <taxon>eudicotyledons</taxon>
        <taxon>Gunneridae</taxon>
        <taxon>Pentapetalae</taxon>
        <taxon>asterids</taxon>
        <taxon>campanulids</taxon>
        <taxon>Asterales</taxon>
        <taxon>Asteraceae</taxon>
        <taxon>Asteroideae</taxon>
        <taxon>Anthemideae</taxon>
        <taxon>Anthemidinae</taxon>
        <taxon>Tanacetum</taxon>
    </lineage>
</organism>
<dbReference type="Pfam" id="PF03732">
    <property type="entry name" value="Retrotrans_gag"/>
    <property type="match status" value="1"/>
</dbReference>
<evidence type="ECO:0000259" key="3">
    <source>
        <dbReference type="Pfam" id="PF08212"/>
    </source>
</evidence>
<dbReference type="PANTHER" id="PTHR10612">
    <property type="entry name" value="APOLIPOPROTEIN D"/>
    <property type="match status" value="1"/>
</dbReference>
<comment type="caution">
    <text evidence="4">The sequence shown here is derived from an EMBL/GenBank/DDBJ whole genome shotgun (WGS) entry which is preliminary data.</text>
</comment>
<dbReference type="AlphaFoldDB" id="A0A6L2MSV0"/>
<evidence type="ECO:0000313" key="4">
    <source>
        <dbReference type="EMBL" id="GEU75792.1"/>
    </source>
</evidence>
<sequence>MAKQDMEVVKGVDLARYMGGWYEIASIPSRNQPKNGANTRATYTLKDDGIVNVLNETWSDGKRGYIEGTAYKADPKSDEAKLKVKFWVPPFMPIIPVTGDYWILFLDDDYQYALIGQPSKKNLWILSRQNHLDEEIFNQLVEKAKGEGYDVTKLKKTTHTDLPPETEDAPADNKGTNSYLHVVVSLVLSFSFHLPYHISKLLESQTQSSSQLDVISKQLAAQYEQIATLISTIAQNNARTHQLQPPNNAPPTPHGLQIRPPKLNLPAFDGSNPFDWLFQADQYFSFYNITPPQRLSMIAFHLTGDALSWYKYLFNNHLLTTWEAFTHAFETRFGPSTYDNHQAALFKLQQTSSITAHQTEIERLRNYVVGLLPEALLNCFVSGLGQDIQQELAILQPHTITQAIGLAKLIEDKTNDHIPPPQNSALTAAPSPTSETLKYSPGHKCNPPKFLLLQTGHDPPLDLRGQGSNNVSLEDKAYLHGGSIDMWASTSGKARLF</sequence>
<proteinExistence type="predicted"/>
<dbReference type="GO" id="GO:0005737">
    <property type="term" value="C:cytoplasm"/>
    <property type="evidence" value="ECO:0007669"/>
    <property type="project" value="TreeGrafter"/>
</dbReference>
<accession>A0A6L2MSV0</accession>
<name>A0A6L2MSV0_TANCI</name>
<dbReference type="InterPro" id="IPR000566">
    <property type="entry name" value="Lipocln_cytosolic_FA-bd_dom"/>
</dbReference>
<dbReference type="Gene3D" id="2.40.128.20">
    <property type="match status" value="1"/>
</dbReference>
<protein>
    <submittedName>
        <fullName evidence="4">Temperature-induced lipocalin-1-like</fullName>
    </submittedName>
</protein>
<evidence type="ECO:0000259" key="2">
    <source>
        <dbReference type="Pfam" id="PF03732"/>
    </source>
</evidence>
<dbReference type="PROSITE" id="PS00213">
    <property type="entry name" value="LIPOCALIN"/>
    <property type="match status" value="1"/>
</dbReference>
<dbReference type="Pfam" id="PF08212">
    <property type="entry name" value="Lipocalin_2"/>
    <property type="match status" value="1"/>
</dbReference>
<gene>
    <name evidence="4" type="ORF">Tci_047770</name>
</gene>
<dbReference type="InterPro" id="IPR022272">
    <property type="entry name" value="Lipocalin_CS"/>
</dbReference>
<reference evidence="4" key="1">
    <citation type="journal article" date="2019" name="Sci. Rep.">
        <title>Draft genome of Tanacetum cinerariifolium, the natural source of mosquito coil.</title>
        <authorList>
            <person name="Yamashiro T."/>
            <person name="Shiraishi A."/>
            <person name="Satake H."/>
            <person name="Nakayama K."/>
        </authorList>
    </citation>
    <scope>NUCLEOTIDE SEQUENCE</scope>
</reference>
<feature type="domain" description="Retrotransposon gag" evidence="2">
    <location>
        <begin position="297"/>
        <end position="384"/>
    </location>
</feature>
<feature type="domain" description="Lipocalin/cytosolic fatty-acid binding" evidence="3">
    <location>
        <begin position="12"/>
        <end position="158"/>
    </location>
</feature>